<evidence type="ECO:0000313" key="3">
    <source>
        <dbReference type="EMBL" id="CAL6041574.1"/>
    </source>
</evidence>
<evidence type="ECO:0000313" key="4">
    <source>
        <dbReference type="Proteomes" id="UP001642409"/>
    </source>
</evidence>
<evidence type="ECO:0000256" key="1">
    <source>
        <dbReference type="SAM" id="Coils"/>
    </source>
</evidence>
<dbReference type="EMBL" id="CAXDID020000151">
    <property type="protein sequence ID" value="CAL6041574.1"/>
    <property type="molecule type" value="Genomic_DNA"/>
</dbReference>
<reference evidence="2" key="1">
    <citation type="submission" date="2023-06" db="EMBL/GenBank/DDBJ databases">
        <authorList>
            <person name="Kurt Z."/>
        </authorList>
    </citation>
    <scope>NUCLEOTIDE SEQUENCE</scope>
</reference>
<dbReference type="Gene3D" id="1.20.120.20">
    <property type="entry name" value="Apolipoprotein"/>
    <property type="match status" value="1"/>
</dbReference>
<feature type="coiled-coil region" evidence="1">
    <location>
        <begin position="275"/>
        <end position="302"/>
    </location>
</feature>
<accession>A0AA86PDA4</accession>
<sequence length="1102" mass="120331">MQTKDISVKHKNIIIDTEITQKSTIITTINNDNNFALFGFNNNVQQIQQSVINITVGFNLYNGALICFQCDVSIANSVTVFIASGQYLSGLVFNSVQTIQLQNTSIQYRFTSSYSAGLIFNLSQQISTFDLTTVNILGYNTVSTNQAQFILVLNLQQSVNITQVQICQEMAMFATESQFISFSTPVQQYCKSICASNTYYVYGICAGQPINSDYVITNETFVCIKNAVFDGNQCICTEGHVLNGSVCVNVSQSLTNIYQRIESLSNVEADMNTVFQLINNLNQSVETELAQLQQDIAVMYTEAESHLINNISTLNSNLNNNSNELDKRIFNNISQLQQELLNSNISLQQQINSSTQSLSNSISTTNNALNISTTTLNKSVSDLNQSLIQSINQINSSMLNIQNMLQSNIISNFTTLDQRLASNITQKDLQIQQLTDSLAFVTSIVMNTVEQELWFECQQQLYTFKVFDLASVTNSIQSSDFASGFAFDTQVIQNAFLDVQSISSSFTLFKTQSVFLNIKVQLNDISFVSGTMLSPSSSIQINQLAVVSKVGTQVTINAGVVLSILQQTATVTNITNLLLNINMNPSSAGIISLINVVNGQLIVKGYQILGSYSSTNTISFGVCQIQGNSKVNLNYIQISPDLFTCGNLSSYLISYVNSSTIQISHISLQIGNQSAMNSISSITVTQANYFSFGGLITYQNTTQTQIQDITLHLNTQWQLLYIYYSGQLLGYSNNSDSTIKKICSTDTLITDQNTQFMMFGLIGLYNGKLQIQQLQANHNYTNGLYNITGVVGHVNGTQTNIVKAFICMNLSTNLGDKASTLVASILVETKTWVIKQISILNSTISGVKVGLVFGQAQNNGTIIDIYLLMCDLTANGATKHAYSGSIIGYINLQSNILIINALTNKHIIMVTSDLLATLAGCLIGESATNAAFIVKNSHVNQCQVTSISNTTWNAYAGGIIGKIYSNGQIINVQLNNITQFGHSKLSCRVGGLVGFSSDLPNASLIIQYTTLQKININATSYTHSYGAGILGQCITTVLQIDNVNLNSIFLSIQGTQVYKSLYILYSTGTYQISNITASGTNIINGASITYCALTNISSENGC</sequence>
<dbReference type="Proteomes" id="UP001642409">
    <property type="component" value="Unassembled WGS sequence"/>
</dbReference>
<dbReference type="AlphaFoldDB" id="A0AA86PDA4"/>
<gene>
    <name evidence="2" type="ORF">HINF_LOCUS24589</name>
    <name evidence="3" type="ORF">HINF_LOCUS39176</name>
</gene>
<keyword evidence="4" id="KW-1185">Reference proteome</keyword>
<evidence type="ECO:0000313" key="2">
    <source>
        <dbReference type="EMBL" id="CAI9936944.1"/>
    </source>
</evidence>
<dbReference type="SUPFAM" id="SSF58113">
    <property type="entry name" value="Apolipoprotein A-I"/>
    <property type="match status" value="1"/>
</dbReference>
<proteinExistence type="predicted"/>
<protein>
    <submittedName>
        <fullName evidence="3">Hypothetical_protein</fullName>
    </submittedName>
</protein>
<dbReference type="EMBL" id="CATOUU010000643">
    <property type="protein sequence ID" value="CAI9936944.1"/>
    <property type="molecule type" value="Genomic_DNA"/>
</dbReference>
<dbReference type="Gene3D" id="2.160.20.110">
    <property type="match status" value="1"/>
</dbReference>
<organism evidence="2">
    <name type="scientific">Hexamita inflata</name>
    <dbReference type="NCBI Taxonomy" id="28002"/>
    <lineage>
        <taxon>Eukaryota</taxon>
        <taxon>Metamonada</taxon>
        <taxon>Diplomonadida</taxon>
        <taxon>Hexamitidae</taxon>
        <taxon>Hexamitinae</taxon>
        <taxon>Hexamita</taxon>
    </lineage>
</organism>
<name>A0AA86PDA4_9EUKA</name>
<reference evidence="3 4" key="2">
    <citation type="submission" date="2024-07" db="EMBL/GenBank/DDBJ databases">
        <authorList>
            <person name="Akdeniz Z."/>
        </authorList>
    </citation>
    <scope>NUCLEOTIDE SEQUENCE [LARGE SCALE GENOMIC DNA]</scope>
</reference>
<comment type="caution">
    <text evidence="2">The sequence shown here is derived from an EMBL/GenBank/DDBJ whole genome shotgun (WGS) entry which is preliminary data.</text>
</comment>
<keyword evidence="1" id="KW-0175">Coiled coil</keyword>